<reference evidence="1 2" key="1">
    <citation type="submission" date="2020-08" db="EMBL/GenBank/DDBJ databases">
        <title>The Agave Microbiome: Exploring the role of microbial communities in plant adaptations to desert environments.</title>
        <authorList>
            <person name="Partida-Martinez L.P."/>
        </authorList>
    </citation>
    <scope>NUCLEOTIDE SEQUENCE [LARGE SCALE GENOMIC DNA]</scope>
    <source>
        <strain evidence="1 2">AS2.3</strain>
    </source>
</reference>
<gene>
    <name evidence="1" type="ORF">HD841_001907</name>
</gene>
<dbReference type="EMBL" id="JACCBY010000002">
    <property type="protein sequence ID" value="NYD90127.1"/>
    <property type="molecule type" value="Genomic_DNA"/>
</dbReference>
<accession>A0A7Y9FNE8</accession>
<dbReference type="RefSeq" id="WP_179508585.1">
    <property type="nucleotide sequence ID" value="NZ_JACCBY010000002.1"/>
</dbReference>
<evidence type="ECO:0000313" key="2">
    <source>
        <dbReference type="Proteomes" id="UP000517753"/>
    </source>
</evidence>
<protein>
    <submittedName>
        <fullName evidence="1">Uncharacterized protein</fullName>
    </submittedName>
</protein>
<dbReference type="Proteomes" id="UP000517753">
    <property type="component" value="Unassembled WGS sequence"/>
</dbReference>
<keyword evidence="2" id="KW-1185">Reference proteome</keyword>
<dbReference type="AlphaFoldDB" id="A0A7Y9FNE8"/>
<sequence>MTEDAATHRLGEALNHLHAFVAGFDAGAYVDEASALTAEDLRLILNTLEQVHGIVKAAPGQ</sequence>
<evidence type="ECO:0000313" key="1">
    <source>
        <dbReference type="EMBL" id="NYD90127.1"/>
    </source>
</evidence>
<organism evidence="1 2">
    <name type="scientific">Sphingomonas melonis</name>
    <dbReference type="NCBI Taxonomy" id="152682"/>
    <lineage>
        <taxon>Bacteria</taxon>
        <taxon>Pseudomonadati</taxon>
        <taxon>Pseudomonadota</taxon>
        <taxon>Alphaproteobacteria</taxon>
        <taxon>Sphingomonadales</taxon>
        <taxon>Sphingomonadaceae</taxon>
        <taxon>Sphingomonas</taxon>
    </lineage>
</organism>
<proteinExistence type="predicted"/>
<name>A0A7Y9FNE8_9SPHN</name>
<comment type="caution">
    <text evidence="1">The sequence shown here is derived from an EMBL/GenBank/DDBJ whole genome shotgun (WGS) entry which is preliminary data.</text>
</comment>